<name>R7TKS0_CAPTE</name>
<dbReference type="GO" id="GO:0004822">
    <property type="term" value="F:isoleucine-tRNA ligase activity"/>
    <property type="evidence" value="ECO:0007669"/>
    <property type="project" value="TreeGrafter"/>
</dbReference>
<dbReference type="OrthoDB" id="10264412at2759"/>
<evidence type="ECO:0000256" key="5">
    <source>
        <dbReference type="ARBA" id="ARBA00023146"/>
    </source>
</evidence>
<dbReference type="InterPro" id="IPR009080">
    <property type="entry name" value="tRNAsynth_Ia_anticodon-bd"/>
</dbReference>
<evidence type="ECO:0000313" key="9">
    <source>
        <dbReference type="Proteomes" id="UP000014760"/>
    </source>
</evidence>
<proteinExistence type="predicted"/>
<dbReference type="GO" id="GO:0000049">
    <property type="term" value="F:tRNA binding"/>
    <property type="evidence" value="ECO:0007669"/>
    <property type="project" value="InterPro"/>
</dbReference>
<reference evidence="7 9" key="2">
    <citation type="journal article" date="2013" name="Nature">
        <title>Insights into bilaterian evolution from three spiralian genomes.</title>
        <authorList>
            <person name="Simakov O."/>
            <person name="Marletaz F."/>
            <person name="Cho S.J."/>
            <person name="Edsinger-Gonzales E."/>
            <person name="Havlak P."/>
            <person name="Hellsten U."/>
            <person name="Kuo D.H."/>
            <person name="Larsson T."/>
            <person name="Lv J."/>
            <person name="Arendt D."/>
            <person name="Savage R."/>
            <person name="Osoegawa K."/>
            <person name="de Jong P."/>
            <person name="Grimwood J."/>
            <person name="Chapman J.A."/>
            <person name="Shapiro H."/>
            <person name="Aerts A."/>
            <person name="Otillar R.P."/>
            <person name="Terry A.Y."/>
            <person name="Boore J.L."/>
            <person name="Grigoriev I.V."/>
            <person name="Lindberg D.R."/>
            <person name="Seaver E.C."/>
            <person name="Weisblat D.A."/>
            <person name="Putnam N.H."/>
            <person name="Rokhsar D.S."/>
        </authorList>
    </citation>
    <scope>NUCLEOTIDE SEQUENCE</scope>
    <source>
        <strain evidence="7 9">I ESC-2004</strain>
    </source>
</reference>
<dbReference type="InterPro" id="IPR013155">
    <property type="entry name" value="M/V/L/I-tRNA-synth_anticd-bd"/>
</dbReference>
<dbReference type="CDD" id="cd07960">
    <property type="entry name" value="Anticodon_Ia_Ile_BEm"/>
    <property type="match status" value="1"/>
</dbReference>
<dbReference type="SUPFAM" id="SSF47323">
    <property type="entry name" value="Anticodon-binding domain of a subclass of class I aminoacyl-tRNA synthetases"/>
    <property type="match status" value="1"/>
</dbReference>
<sequence length="335" mass="38111">MSKSVGNVIDPQAVINGTKVTDGKVKQPAYGVDVMRWWAAQSGLDAQMRKNFRYLMGNLADFDVETDRVPYDNLLPQDKYMLHQLAQLCSEVTADYESFKYNHVLHCLETFSNSQISSFYSNITKDRLYCNPAEHPLRRACQTVQYELLSAMTCFLAPILPHLAEEVFQHPPFLPVENSIFKTSWYEADAQWSDAEVEAVISSAFCVRDRFNNLITTESPVQFHVIISAKPRLFEHLRVLQPELTSSSSALCEILQSSYVTLLSRLPVAVPDEANVVDGLCVHKDSDGSEVKDAFSLVVIPSEDYPCDRCRLHTARRRRELCERCSELMLDGWEK</sequence>
<keyword evidence="5" id="KW-0030">Aminoacyl-tRNA synthetase</keyword>
<dbReference type="InterPro" id="IPR014729">
    <property type="entry name" value="Rossmann-like_a/b/a_fold"/>
</dbReference>
<dbReference type="GO" id="GO:0032543">
    <property type="term" value="P:mitochondrial translation"/>
    <property type="evidence" value="ECO:0007669"/>
    <property type="project" value="TreeGrafter"/>
</dbReference>
<reference evidence="8" key="3">
    <citation type="submission" date="2015-06" db="UniProtKB">
        <authorList>
            <consortium name="EnsemblMetazoa"/>
        </authorList>
    </citation>
    <scope>IDENTIFICATION</scope>
</reference>
<dbReference type="EMBL" id="KB309537">
    <property type="protein sequence ID" value="ELT94102.1"/>
    <property type="molecule type" value="Genomic_DNA"/>
</dbReference>
<organism evidence="7">
    <name type="scientific">Capitella teleta</name>
    <name type="common">Polychaete worm</name>
    <dbReference type="NCBI Taxonomy" id="283909"/>
    <lineage>
        <taxon>Eukaryota</taxon>
        <taxon>Metazoa</taxon>
        <taxon>Spiralia</taxon>
        <taxon>Lophotrochozoa</taxon>
        <taxon>Annelida</taxon>
        <taxon>Polychaeta</taxon>
        <taxon>Sedentaria</taxon>
        <taxon>Scolecida</taxon>
        <taxon>Capitellidae</taxon>
        <taxon>Capitella</taxon>
    </lineage>
</organism>
<dbReference type="EnsemblMetazoa" id="CapteT227954">
    <property type="protein sequence ID" value="CapteP227954"/>
    <property type="gene ID" value="CapteG227954"/>
</dbReference>
<accession>R7TKS0</accession>
<dbReference type="InterPro" id="IPR050081">
    <property type="entry name" value="Ile-tRNA_ligase"/>
</dbReference>
<dbReference type="AlphaFoldDB" id="R7TKS0"/>
<dbReference type="PANTHER" id="PTHR42765:SF1">
    <property type="entry name" value="ISOLEUCINE--TRNA LIGASE, MITOCHONDRIAL"/>
    <property type="match status" value="1"/>
</dbReference>
<dbReference type="PANTHER" id="PTHR42765">
    <property type="entry name" value="SOLEUCYL-TRNA SYNTHETASE"/>
    <property type="match status" value="1"/>
</dbReference>
<evidence type="ECO:0000256" key="4">
    <source>
        <dbReference type="ARBA" id="ARBA00022917"/>
    </source>
</evidence>
<dbReference type="GO" id="GO:0006428">
    <property type="term" value="P:isoleucyl-tRNA aminoacylation"/>
    <property type="evidence" value="ECO:0007669"/>
    <property type="project" value="TreeGrafter"/>
</dbReference>
<dbReference type="HOGENOM" id="CLU_829616_0_0_1"/>
<evidence type="ECO:0000256" key="2">
    <source>
        <dbReference type="ARBA" id="ARBA00022741"/>
    </source>
</evidence>
<feature type="domain" description="Methionyl/Valyl/Leucyl/Isoleucyl-tRNA synthetase anticodon-binding" evidence="6">
    <location>
        <begin position="78"/>
        <end position="202"/>
    </location>
</feature>
<keyword evidence="1" id="KW-0436">Ligase</keyword>
<dbReference type="GO" id="GO:0005739">
    <property type="term" value="C:mitochondrion"/>
    <property type="evidence" value="ECO:0007669"/>
    <property type="project" value="TreeGrafter"/>
</dbReference>
<keyword evidence="3" id="KW-0067">ATP-binding</keyword>
<dbReference type="STRING" id="283909.R7TKS0"/>
<dbReference type="EMBL" id="AMQN01000305">
    <property type="status" value="NOT_ANNOTATED_CDS"/>
    <property type="molecule type" value="Genomic_DNA"/>
</dbReference>
<dbReference type="OMA" id="PCDRCME"/>
<gene>
    <name evidence="7" type="ORF">CAPTEDRAFT_227954</name>
</gene>
<reference evidence="9" key="1">
    <citation type="submission" date="2012-12" db="EMBL/GenBank/DDBJ databases">
        <authorList>
            <person name="Hellsten U."/>
            <person name="Grimwood J."/>
            <person name="Chapman J.A."/>
            <person name="Shapiro H."/>
            <person name="Aerts A."/>
            <person name="Otillar R.P."/>
            <person name="Terry A.Y."/>
            <person name="Boore J.L."/>
            <person name="Simakov O."/>
            <person name="Marletaz F."/>
            <person name="Cho S.-J."/>
            <person name="Edsinger-Gonzales E."/>
            <person name="Havlak P."/>
            <person name="Kuo D.-H."/>
            <person name="Larsson T."/>
            <person name="Lv J."/>
            <person name="Arendt D."/>
            <person name="Savage R."/>
            <person name="Osoegawa K."/>
            <person name="de Jong P."/>
            <person name="Lindberg D.R."/>
            <person name="Seaver E.C."/>
            <person name="Weisblat D.A."/>
            <person name="Putnam N.H."/>
            <person name="Grigoriev I.V."/>
            <person name="Rokhsar D.S."/>
        </authorList>
    </citation>
    <scope>NUCLEOTIDE SEQUENCE</scope>
    <source>
        <strain evidence="9">I ESC-2004</strain>
    </source>
</reference>
<keyword evidence="2" id="KW-0547">Nucleotide-binding</keyword>
<evidence type="ECO:0000259" key="6">
    <source>
        <dbReference type="Pfam" id="PF08264"/>
    </source>
</evidence>
<evidence type="ECO:0000313" key="8">
    <source>
        <dbReference type="EnsemblMetazoa" id="CapteP227954"/>
    </source>
</evidence>
<dbReference type="SUPFAM" id="SSF52374">
    <property type="entry name" value="Nucleotidylyl transferase"/>
    <property type="match status" value="1"/>
</dbReference>
<dbReference type="Pfam" id="PF08264">
    <property type="entry name" value="Anticodon_1"/>
    <property type="match status" value="1"/>
</dbReference>
<dbReference type="Gene3D" id="1.10.730.20">
    <property type="match status" value="1"/>
</dbReference>
<dbReference type="InterPro" id="IPR033708">
    <property type="entry name" value="Anticodon_Ile_BEm"/>
</dbReference>
<evidence type="ECO:0000256" key="3">
    <source>
        <dbReference type="ARBA" id="ARBA00022840"/>
    </source>
</evidence>
<evidence type="ECO:0000313" key="7">
    <source>
        <dbReference type="EMBL" id="ELT94102.1"/>
    </source>
</evidence>
<keyword evidence="9" id="KW-1185">Reference proteome</keyword>
<dbReference type="GO" id="GO:0005524">
    <property type="term" value="F:ATP binding"/>
    <property type="evidence" value="ECO:0007669"/>
    <property type="project" value="UniProtKB-KW"/>
</dbReference>
<evidence type="ECO:0000256" key="1">
    <source>
        <dbReference type="ARBA" id="ARBA00022598"/>
    </source>
</evidence>
<dbReference type="Proteomes" id="UP000014760">
    <property type="component" value="Unassembled WGS sequence"/>
</dbReference>
<keyword evidence="4" id="KW-0648">Protein biosynthesis</keyword>
<dbReference type="Gene3D" id="3.40.50.620">
    <property type="entry name" value="HUPs"/>
    <property type="match status" value="1"/>
</dbReference>
<protein>
    <recommendedName>
        <fullName evidence="6">Methionyl/Valyl/Leucyl/Isoleucyl-tRNA synthetase anticodon-binding domain-containing protein</fullName>
    </recommendedName>
</protein>